<proteinExistence type="predicted"/>
<dbReference type="FunFam" id="2.130.10.10:FF:000230">
    <property type="entry name" value="Transducin beta-like protein 3"/>
    <property type="match status" value="1"/>
</dbReference>
<feature type="repeat" description="WD" evidence="5">
    <location>
        <begin position="592"/>
        <end position="624"/>
    </location>
</feature>
<dbReference type="GO" id="GO:0034511">
    <property type="term" value="F:U3 snoRNA binding"/>
    <property type="evidence" value="ECO:0007669"/>
    <property type="project" value="TreeGrafter"/>
</dbReference>
<dbReference type="Proteomes" id="UP000596742">
    <property type="component" value="Unassembled WGS sequence"/>
</dbReference>
<dbReference type="PROSITE" id="PS00678">
    <property type="entry name" value="WD_REPEATS_1"/>
    <property type="match status" value="5"/>
</dbReference>
<evidence type="ECO:0000256" key="2">
    <source>
        <dbReference type="ARBA" id="ARBA00022574"/>
    </source>
</evidence>
<dbReference type="SUPFAM" id="SSF50978">
    <property type="entry name" value="WD40 repeat-like"/>
    <property type="match status" value="2"/>
</dbReference>
<dbReference type="GO" id="GO:0000472">
    <property type="term" value="P:endonucleolytic cleavage to generate mature 5'-end of SSU-rRNA from (SSU-rRNA, 5.8S rRNA, LSU-rRNA)"/>
    <property type="evidence" value="ECO:0007669"/>
    <property type="project" value="TreeGrafter"/>
</dbReference>
<dbReference type="SMART" id="SM00320">
    <property type="entry name" value="WD40"/>
    <property type="match status" value="11"/>
</dbReference>
<dbReference type="InterPro" id="IPR013934">
    <property type="entry name" value="Utp13_C"/>
</dbReference>
<dbReference type="InterPro" id="IPR001680">
    <property type="entry name" value="WD40_rpt"/>
</dbReference>
<evidence type="ECO:0000313" key="8">
    <source>
        <dbReference type="EMBL" id="VDI19662.1"/>
    </source>
</evidence>
<feature type="repeat" description="WD" evidence="5">
    <location>
        <begin position="419"/>
        <end position="453"/>
    </location>
</feature>
<dbReference type="InterPro" id="IPR036322">
    <property type="entry name" value="WD40_repeat_dom_sf"/>
</dbReference>
<evidence type="ECO:0000256" key="6">
    <source>
        <dbReference type="SAM" id="MobiDB-lite"/>
    </source>
</evidence>
<reference evidence="8" key="1">
    <citation type="submission" date="2018-11" db="EMBL/GenBank/DDBJ databases">
        <authorList>
            <person name="Alioto T."/>
            <person name="Alioto T."/>
        </authorList>
    </citation>
    <scope>NUCLEOTIDE SEQUENCE</scope>
</reference>
<feature type="repeat" description="WD" evidence="5">
    <location>
        <begin position="140"/>
        <end position="183"/>
    </location>
</feature>
<feature type="compositionally biased region" description="Basic residues" evidence="6">
    <location>
        <begin position="838"/>
        <end position="864"/>
    </location>
</feature>
<name>A0A8B6DJL0_MYTGA</name>
<sequence>MSVLKTSFAVSQKHEAFYTGGKIQRSQNGELLFCGCGNKVNVLDVTTGKVTETLEQEEDEEITCYCITPDDKYLIVATRHLVLRQWLWKEKSITRTWKAIHNSAVTAMTFDKTSTLLATGSSDSSIKLWDIERQYCTHNLRGHQGVVSVVEFHPIQEKLQLFSSANDNKVRVWDLVKSTCIAEIEAHFSVVTSLCFSIDGKTLYSGGRDNILAVWDVEKLQVTKTIPILENVESVVLLPENSEYPNLNVTEDGNHVITFGSKGSMKIWNVKKSKCVFSKFMGLGLKSETETGSQTITQAWFTESEQNLTVVVADHTISMYTIENIEIQKQFCGYTDEILDLQFIGKDDSHLVVCTNSENLKVYNVKTWSCQILHGHTDIVLSVAVHKDTNMIATASKDNSIRMWNLDPETGMVHCCGEGQGHTSSVGSIIFSSLSGKFVVSGGEDCTIKMWDVGDAKYNLHCRATERAHDKDINSIAVSPNDKYIVTASQDKTAKLWVSKDLSMIGVLRGHRKGIWCVQFSPVDQCAVTSSADGTIKIWSLSDFTCVKTFEGHDSSVLRVVFLTRGMQLLSCGSDGLLKIWTIKTNECVKTFDEHDDKVWGLAVSSDENRVITGGADSTILEWQDITQEVEDTTRKEQEQFIIREQELSNLIQQKKYHKAIALAIKLEQPFRVLTILKEILASQSGVEDLQATLQKLRQDQLDAVLRFCGQWNTNSKNCHEAQFILSIVLKSYTAEDLLKFPNMKSTIESLLPYTERHFNRLTRLQQQAMFVEYTWQCMKGITDINSSETEDRVGQFVIDKNPNNVDDDENMEMSDEDEDKMKHSNLVSKMEENSKLSLKRRKIRKKIDSRKRVKQAVNKKKRK</sequence>
<dbReference type="Gene3D" id="2.130.10.10">
    <property type="entry name" value="YVTN repeat-like/Quinoprotein amine dehydrogenase"/>
    <property type="match status" value="4"/>
</dbReference>
<dbReference type="GO" id="GO:0000480">
    <property type="term" value="P:endonucleolytic cleavage in 5'-ETS of tricistronic rRNA transcript (SSU-rRNA, 5.8S rRNA, LSU-rRNA)"/>
    <property type="evidence" value="ECO:0007669"/>
    <property type="project" value="TreeGrafter"/>
</dbReference>
<keyword evidence="2 5" id="KW-0853">WD repeat</keyword>
<accession>A0A8B6DJL0</accession>
<comment type="subcellular location">
    <subcellularLocation>
        <location evidence="1">Nucleus</location>
        <location evidence="1">Nucleolus</location>
    </subcellularLocation>
</comment>
<evidence type="ECO:0000259" key="7">
    <source>
        <dbReference type="Pfam" id="PF08625"/>
    </source>
</evidence>
<evidence type="ECO:0000313" key="9">
    <source>
        <dbReference type="Proteomes" id="UP000596742"/>
    </source>
</evidence>
<organism evidence="8 9">
    <name type="scientific">Mytilus galloprovincialis</name>
    <name type="common">Mediterranean mussel</name>
    <dbReference type="NCBI Taxonomy" id="29158"/>
    <lineage>
        <taxon>Eukaryota</taxon>
        <taxon>Metazoa</taxon>
        <taxon>Spiralia</taxon>
        <taxon>Lophotrochozoa</taxon>
        <taxon>Mollusca</taxon>
        <taxon>Bivalvia</taxon>
        <taxon>Autobranchia</taxon>
        <taxon>Pteriomorphia</taxon>
        <taxon>Mytilida</taxon>
        <taxon>Mytiloidea</taxon>
        <taxon>Mytilidae</taxon>
        <taxon>Mytilinae</taxon>
        <taxon>Mytilus</taxon>
    </lineage>
</organism>
<feature type="repeat" description="WD" evidence="5">
    <location>
        <begin position="184"/>
        <end position="225"/>
    </location>
</feature>
<dbReference type="PROSITE" id="PS50294">
    <property type="entry name" value="WD_REPEATS_REGION"/>
    <property type="match status" value="9"/>
</dbReference>
<feature type="compositionally biased region" description="Acidic residues" evidence="6">
    <location>
        <begin position="806"/>
        <end position="819"/>
    </location>
</feature>
<dbReference type="InterPro" id="IPR020472">
    <property type="entry name" value="WD40_PAC1"/>
</dbReference>
<dbReference type="PANTHER" id="PTHR19854:SF15">
    <property type="entry name" value="TRANSDUCIN BETA-LIKE PROTEIN 3"/>
    <property type="match status" value="1"/>
</dbReference>
<dbReference type="PRINTS" id="PR00320">
    <property type="entry name" value="GPROTEINBRPT"/>
</dbReference>
<feature type="repeat" description="WD" evidence="5">
    <location>
        <begin position="98"/>
        <end position="139"/>
    </location>
</feature>
<feature type="domain" description="U3 small nucleolar RNA-associated protein 13 C-terminal" evidence="7">
    <location>
        <begin position="645"/>
        <end position="779"/>
    </location>
</feature>
<dbReference type="EMBL" id="UYJE01003474">
    <property type="protein sequence ID" value="VDI19662.1"/>
    <property type="molecule type" value="Genomic_DNA"/>
</dbReference>
<dbReference type="Pfam" id="PF00400">
    <property type="entry name" value="WD40"/>
    <property type="match status" value="9"/>
</dbReference>
<dbReference type="PANTHER" id="PTHR19854">
    <property type="entry name" value="TRANSDUCIN BETA-LIKE 3"/>
    <property type="match status" value="1"/>
</dbReference>
<evidence type="ECO:0000256" key="3">
    <source>
        <dbReference type="ARBA" id="ARBA00022737"/>
    </source>
</evidence>
<dbReference type="AlphaFoldDB" id="A0A8B6DJL0"/>
<keyword evidence="3" id="KW-0677">Repeat</keyword>
<dbReference type="Pfam" id="PF08625">
    <property type="entry name" value="Utp13"/>
    <property type="match status" value="1"/>
</dbReference>
<keyword evidence="4" id="KW-0539">Nucleus</keyword>
<feature type="repeat" description="WD" evidence="5">
    <location>
        <begin position="550"/>
        <end position="591"/>
    </location>
</feature>
<dbReference type="PROSITE" id="PS50082">
    <property type="entry name" value="WD_REPEATS_2"/>
    <property type="match status" value="9"/>
</dbReference>
<feature type="repeat" description="WD" evidence="5">
    <location>
        <begin position="508"/>
        <end position="549"/>
    </location>
</feature>
<protein>
    <submittedName>
        <fullName evidence="8">U3 small nucleolar RNA-associated protein 13</fullName>
    </submittedName>
</protein>
<dbReference type="CDD" id="cd00200">
    <property type="entry name" value="WD40"/>
    <property type="match status" value="1"/>
</dbReference>
<evidence type="ECO:0000256" key="1">
    <source>
        <dbReference type="ARBA" id="ARBA00004604"/>
    </source>
</evidence>
<dbReference type="GO" id="GO:0030686">
    <property type="term" value="C:90S preribosome"/>
    <property type="evidence" value="ECO:0007669"/>
    <property type="project" value="TreeGrafter"/>
</dbReference>
<feature type="repeat" description="WD" evidence="5">
    <location>
        <begin position="373"/>
        <end position="407"/>
    </location>
</feature>
<dbReference type="GO" id="GO:0032040">
    <property type="term" value="C:small-subunit processome"/>
    <property type="evidence" value="ECO:0007669"/>
    <property type="project" value="InterPro"/>
</dbReference>
<dbReference type="OrthoDB" id="5414888at2759"/>
<evidence type="ECO:0000256" key="5">
    <source>
        <dbReference type="PROSITE-ProRule" id="PRU00221"/>
    </source>
</evidence>
<evidence type="ECO:0000256" key="4">
    <source>
        <dbReference type="ARBA" id="ARBA00023242"/>
    </source>
</evidence>
<dbReference type="InterPro" id="IPR015943">
    <property type="entry name" value="WD40/YVTN_repeat-like_dom_sf"/>
</dbReference>
<gene>
    <name evidence="8" type="ORF">MGAL_10B068622</name>
</gene>
<keyword evidence="9" id="KW-1185">Reference proteome</keyword>
<comment type="caution">
    <text evidence="8">The sequence shown here is derived from an EMBL/GenBank/DDBJ whole genome shotgun (WGS) entry which is preliminary data.</text>
</comment>
<feature type="repeat" description="WD" evidence="5">
    <location>
        <begin position="466"/>
        <end position="497"/>
    </location>
</feature>
<dbReference type="InterPro" id="IPR019775">
    <property type="entry name" value="WD40_repeat_CS"/>
</dbReference>
<feature type="region of interest" description="Disordered" evidence="6">
    <location>
        <begin position="799"/>
        <end position="864"/>
    </location>
</feature>